<accession>A0ABR1YYY0</accession>
<protein>
    <submittedName>
        <fullName evidence="1">Uncharacterized protein</fullName>
    </submittedName>
</protein>
<keyword evidence="2" id="KW-1185">Reference proteome</keyword>
<name>A0ABR1YYY0_9PEZI</name>
<comment type="caution">
    <text evidence="1">The sequence shown here is derived from an EMBL/GenBank/DDBJ whole genome shotgun (WGS) entry which is preliminary data.</text>
</comment>
<gene>
    <name evidence="1" type="ORF">HDK90DRAFT_136776</name>
</gene>
<dbReference type="EMBL" id="JBBWRZ010000002">
    <property type="protein sequence ID" value="KAK8243892.1"/>
    <property type="molecule type" value="Genomic_DNA"/>
</dbReference>
<organism evidence="1 2">
    <name type="scientific">Phyllosticta capitalensis</name>
    <dbReference type="NCBI Taxonomy" id="121624"/>
    <lineage>
        <taxon>Eukaryota</taxon>
        <taxon>Fungi</taxon>
        <taxon>Dikarya</taxon>
        <taxon>Ascomycota</taxon>
        <taxon>Pezizomycotina</taxon>
        <taxon>Dothideomycetes</taxon>
        <taxon>Dothideomycetes incertae sedis</taxon>
        <taxon>Botryosphaeriales</taxon>
        <taxon>Phyllostictaceae</taxon>
        <taxon>Phyllosticta</taxon>
    </lineage>
</organism>
<reference evidence="1 2" key="1">
    <citation type="submission" date="2024-04" db="EMBL/GenBank/DDBJ databases">
        <title>Phyllosticta paracitricarpa is synonymous to the EU quarantine fungus P. citricarpa based on phylogenomic analyses.</title>
        <authorList>
            <consortium name="Lawrence Berkeley National Laboratory"/>
            <person name="Van Ingen-Buijs V.A."/>
            <person name="Van Westerhoven A.C."/>
            <person name="Haridas S."/>
            <person name="Skiadas P."/>
            <person name="Martin F."/>
            <person name="Groenewald J.Z."/>
            <person name="Crous P.W."/>
            <person name="Seidl M.F."/>
        </authorList>
    </citation>
    <scope>NUCLEOTIDE SEQUENCE [LARGE SCALE GENOMIC DNA]</scope>
    <source>
        <strain evidence="1 2">CBS 123374</strain>
    </source>
</reference>
<sequence>MRVSISAPCRFVHLLFPCKLFNEKKMASLLAPEAVENISQPKLPRTIQALEMCILKSHPQHVLATPLPDSPRPFAPHQEGAIKRDAAKTTARPLAHVKKTRCPACPHRYARYPACRPAFGLRPCLPATHASTSTRGAGRARLGDGSRFRANCCTGLGSCPFRPTWAPSRAIHWKHSRVSTGREWKQTRQHDPRRLFVGLVCATKGWR</sequence>
<evidence type="ECO:0000313" key="2">
    <source>
        <dbReference type="Proteomes" id="UP001492380"/>
    </source>
</evidence>
<proteinExistence type="predicted"/>
<dbReference type="Proteomes" id="UP001492380">
    <property type="component" value="Unassembled WGS sequence"/>
</dbReference>
<evidence type="ECO:0000313" key="1">
    <source>
        <dbReference type="EMBL" id="KAK8243892.1"/>
    </source>
</evidence>